<dbReference type="Gene3D" id="2.40.50.100">
    <property type="match status" value="1"/>
</dbReference>
<feature type="domain" description="YknX-like C-terminal permuted SH3-like" evidence="3">
    <location>
        <begin position="287"/>
        <end position="354"/>
    </location>
</feature>
<evidence type="ECO:0000313" key="5">
    <source>
        <dbReference type="Proteomes" id="UP000197424"/>
    </source>
</evidence>
<dbReference type="PANTHER" id="PTHR30469:SF18">
    <property type="entry name" value="RESISTANCE-NODULATION-CELL DIVISION (RND) EFFLUX MEMBRANE FUSION PROTEIN-RELATED"/>
    <property type="match status" value="1"/>
</dbReference>
<sequence length="378" mass="40437">MTISLTRICLGGLLAASLAGCGDKPAAQEETRPVRTTRVAATDTADIQRYTAEIRPRHESKQSFRVPGKIDARLVEVGQQVGAGAPLVRLDPADIGLELAAKRAQLAAARSDYTQQQTDLVRYRELLGQQFISQADFDRRQNGVTVAREKLRQAEADLGVSANRQAYATLTAERAGVVTYVDAEPGQVVQAGQVVVKVAVPGELEAVVNVPEARLAEFRTAEAYTVQLWAGGRQYPAQLRELSPDADAATRTYTARLTLRQPDADVRLGMSASVAAQGRAPENAVPQLPLSAILDEGGKHYVWVLDGQTPRVKKRQVSLGRVDSRQAEVSSGVKPGEEIVTAGVHLLRDGMAVRRLASAAPGKPALATGQENGKAGNQ</sequence>
<dbReference type="Pfam" id="PF25954">
    <property type="entry name" value="Beta-barrel_RND_2"/>
    <property type="match status" value="1"/>
</dbReference>
<dbReference type="OrthoDB" id="9806939at2"/>
<evidence type="ECO:0000259" key="2">
    <source>
        <dbReference type="Pfam" id="PF25954"/>
    </source>
</evidence>
<dbReference type="InterPro" id="IPR058792">
    <property type="entry name" value="Beta-barrel_RND_2"/>
</dbReference>
<organism evidence="4 5">
    <name type="scientific">Laribacter hongkongensis</name>
    <dbReference type="NCBI Taxonomy" id="168471"/>
    <lineage>
        <taxon>Bacteria</taxon>
        <taxon>Pseudomonadati</taxon>
        <taxon>Pseudomonadota</taxon>
        <taxon>Betaproteobacteria</taxon>
        <taxon>Neisseriales</taxon>
        <taxon>Aquaspirillaceae</taxon>
        <taxon>Laribacter</taxon>
    </lineage>
</organism>
<protein>
    <submittedName>
        <fullName evidence="4">ABC transporter permease</fullName>
    </submittedName>
</protein>
<dbReference type="Gene3D" id="2.40.30.170">
    <property type="match status" value="1"/>
</dbReference>
<dbReference type="PROSITE" id="PS51257">
    <property type="entry name" value="PROKAR_LIPOPROTEIN"/>
    <property type="match status" value="1"/>
</dbReference>
<dbReference type="GO" id="GO:1990281">
    <property type="term" value="C:efflux pump complex"/>
    <property type="evidence" value="ECO:0007669"/>
    <property type="project" value="TreeGrafter"/>
</dbReference>
<dbReference type="SUPFAM" id="SSF111369">
    <property type="entry name" value="HlyD-like secretion proteins"/>
    <property type="match status" value="1"/>
</dbReference>
<dbReference type="NCBIfam" id="TIGR01730">
    <property type="entry name" value="RND_mfp"/>
    <property type="match status" value="1"/>
</dbReference>
<reference evidence="5" key="1">
    <citation type="submission" date="2017-06" db="EMBL/GenBank/DDBJ databases">
        <title>Whole genome sequence of Laribacter hongkongensis LHGZ1.</title>
        <authorList>
            <person name="Chen D."/>
            <person name="Wu H."/>
            <person name="Chen J."/>
        </authorList>
    </citation>
    <scope>NUCLEOTIDE SEQUENCE [LARGE SCALE GENOMIC DNA]</scope>
    <source>
        <strain evidence="5">LHGZ1</strain>
    </source>
</reference>
<evidence type="ECO:0000259" key="3">
    <source>
        <dbReference type="Pfam" id="PF25989"/>
    </source>
</evidence>
<gene>
    <name evidence="4" type="ORF">LHGZ1_3005</name>
</gene>
<dbReference type="Gene3D" id="1.10.287.470">
    <property type="entry name" value="Helix hairpin bin"/>
    <property type="match status" value="1"/>
</dbReference>
<dbReference type="Gene3D" id="2.40.420.20">
    <property type="match status" value="1"/>
</dbReference>
<evidence type="ECO:0000313" key="4">
    <source>
        <dbReference type="EMBL" id="ASJ25836.1"/>
    </source>
</evidence>
<name>A0A248LN94_9NEIS</name>
<evidence type="ECO:0000256" key="1">
    <source>
        <dbReference type="ARBA" id="ARBA00009477"/>
    </source>
</evidence>
<dbReference type="GO" id="GO:0015562">
    <property type="term" value="F:efflux transmembrane transporter activity"/>
    <property type="evidence" value="ECO:0007669"/>
    <property type="project" value="TreeGrafter"/>
</dbReference>
<feature type="domain" description="CusB-like beta-barrel" evidence="2">
    <location>
        <begin position="207"/>
        <end position="278"/>
    </location>
</feature>
<accession>A0A248LN94</accession>
<dbReference type="InterPro" id="IPR058637">
    <property type="entry name" value="YknX-like_C"/>
</dbReference>
<comment type="similarity">
    <text evidence="1">Belongs to the membrane fusion protein (MFP) (TC 8.A.1) family.</text>
</comment>
<dbReference type="RefSeq" id="WP_088861553.1">
    <property type="nucleotide sequence ID" value="NZ_CP022115.1"/>
</dbReference>
<dbReference type="EMBL" id="CP022115">
    <property type="protein sequence ID" value="ASJ25836.1"/>
    <property type="molecule type" value="Genomic_DNA"/>
</dbReference>
<dbReference type="Proteomes" id="UP000197424">
    <property type="component" value="Chromosome"/>
</dbReference>
<dbReference type="InterPro" id="IPR006143">
    <property type="entry name" value="RND_pump_MFP"/>
</dbReference>
<proteinExistence type="inferred from homology"/>
<dbReference type="Pfam" id="PF25989">
    <property type="entry name" value="YknX_C"/>
    <property type="match status" value="1"/>
</dbReference>
<dbReference type="AlphaFoldDB" id="A0A248LN94"/>
<dbReference type="PANTHER" id="PTHR30469">
    <property type="entry name" value="MULTIDRUG RESISTANCE PROTEIN MDTA"/>
    <property type="match status" value="1"/>
</dbReference>